<sequence length="96" mass="10382">MTSIRSLALFNGDSCVVAVGWLVTATVTTQDLTGSHDTTKSGDFLLATTGDRYLATSGDFFMATDTFNLDRTHERIQRTSSACCERVRGQVSPVLS</sequence>
<dbReference type="AlphaFoldDB" id="A0A7Y9UQ38"/>
<protein>
    <submittedName>
        <fullName evidence="1">Uncharacterized protein</fullName>
    </submittedName>
</protein>
<proteinExistence type="predicted"/>
<evidence type="ECO:0000313" key="2">
    <source>
        <dbReference type="Proteomes" id="UP000540656"/>
    </source>
</evidence>
<dbReference type="EMBL" id="JACCAA010000001">
    <property type="protein sequence ID" value="NYG60253.1"/>
    <property type="molecule type" value="Genomic_DNA"/>
</dbReference>
<keyword evidence="2" id="KW-1185">Reference proteome</keyword>
<organism evidence="1 2">
    <name type="scientific">Nocardioides daedukensis</name>
    <dbReference type="NCBI Taxonomy" id="634462"/>
    <lineage>
        <taxon>Bacteria</taxon>
        <taxon>Bacillati</taxon>
        <taxon>Actinomycetota</taxon>
        <taxon>Actinomycetes</taxon>
        <taxon>Propionibacteriales</taxon>
        <taxon>Nocardioidaceae</taxon>
        <taxon>Nocardioides</taxon>
    </lineage>
</organism>
<name>A0A7Y9UQ38_9ACTN</name>
<evidence type="ECO:0000313" key="1">
    <source>
        <dbReference type="EMBL" id="NYG60253.1"/>
    </source>
</evidence>
<accession>A0A7Y9UQ38</accession>
<dbReference type="Proteomes" id="UP000540656">
    <property type="component" value="Unassembled WGS sequence"/>
</dbReference>
<gene>
    <name evidence="1" type="ORF">BJ980_003176</name>
</gene>
<reference evidence="1 2" key="1">
    <citation type="submission" date="2020-07" db="EMBL/GenBank/DDBJ databases">
        <title>Sequencing the genomes of 1000 actinobacteria strains.</title>
        <authorList>
            <person name="Klenk H.-P."/>
        </authorList>
    </citation>
    <scope>NUCLEOTIDE SEQUENCE [LARGE SCALE GENOMIC DNA]</scope>
    <source>
        <strain evidence="1 2">DSM 23819</strain>
    </source>
</reference>
<comment type="caution">
    <text evidence="1">The sequence shown here is derived from an EMBL/GenBank/DDBJ whole genome shotgun (WGS) entry which is preliminary data.</text>
</comment>